<evidence type="ECO:0000256" key="2">
    <source>
        <dbReference type="ARBA" id="ARBA00022448"/>
    </source>
</evidence>
<dbReference type="Pfam" id="PF07715">
    <property type="entry name" value="Plug"/>
    <property type="match status" value="1"/>
</dbReference>
<keyword evidence="3 8" id="KW-1134">Transmembrane beta strand</keyword>
<keyword evidence="5 9" id="KW-0798">TonB box</keyword>
<keyword evidence="13" id="KW-0675">Receptor</keyword>
<sequence>MRLKTAILASTSILILAGAAPAFAQTEATPAAQADTAPAEVTAQDDSAEDAIVVTGYRRSLESAQNIKRQSEGIVDAIVAEDIGKLPDITASAALARVTGVQVNRSAGEAAQVQVRGLPDISTTYNGREIFTAENRFVAIQDFPAGAVAALEVYKSGTSNLVEGGIGGQVNVRSRRPFDFDGFHLSGSAHGVHFEQSQDLTWNGNLLVSDRWNTGIGEFGALVNVAMTNIQYLDATRENDRYITPDPNVTPAPGDFVRPNGQGIFYSRGDRWRPSVNGALQWRPSPNLEFYVDGLFQGYRGHDSNMWMFVPTFGATQFSNVVLRDDGSRSLQSATVTNAATPDGYYEFRDAKTDTYQVAGGFIWSSGGLKITGDVAYTDSTYTESQANIDYALSSSPVRNVNFDVQDGHGGGTFDFLNFNSADPANYLWRGLFDRSYMAAGDDIQGRLDAQYETGMDWLSRIDLGVRYNDRSATRSNGGRYINTLGRGIGLSALPVEIDQYPRGFRFDKLQPDTKFPAPTFDSVFDNIDALRTLTGFPTGATPYEPLETFTASEKVFAGYAQVRYGFDLGIPVDGTIGLRAVHTETTLNGTSRQNPGTGTEVTSPIIRTNKYWDYLPSANIRFGLAEKLQLRLAYTKTRTRPNFDQLNPGGFLGTPPGVCTTGGVDNVNCVVDYNGGNPDLKPLTSTNYDASLEYYFSRTGLVSLAAFRRDTNNFIFRDQTVLEIPNAPNVRGNLPFNGGKGRIQGIEAQFTTFLDFESLPNWAHGFGVQANYTYIDAGTELSPTQALQLPGQQPVPFVSEHSYNLVGMYESGPFSARLAYNWRSDFVVEYQNLQANFLRPLYQDSLGTLDFSASINPTKNVTVAFDLLNILAQPIKTYREYNTAGDSYRFQTKYLERVYSLGVRFRF</sequence>
<dbReference type="OrthoDB" id="5476657at2"/>
<accession>A0A2K8MET2</accession>
<feature type="domain" description="TonB-dependent receptor-like beta-barrel" evidence="11">
    <location>
        <begin position="396"/>
        <end position="871"/>
    </location>
</feature>
<evidence type="ECO:0000256" key="8">
    <source>
        <dbReference type="PROSITE-ProRule" id="PRU01360"/>
    </source>
</evidence>
<evidence type="ECO:0000259" key="11">
    <source>
        <dbReference type="Pfam" id="PF00593"/>
    </source>
</evidence>
<evidence type="ECO:0000313" key="13">
    <source>
        <dbReference type="EMBL" id="ATY32392.1"/>
    </source>
</evidence>
<protein>
    <submittedName>
        <fullName evidence="13">TonB-dependent receptor</fullName>
    </submittedName>
</protein>
<evidence type="ECO:0000256" key="10">
    <source>
        <dbReference type="SAM" id="SignalP"/>
    </source>
</evidence>
<dbReference type="InterPro" id="IPR000531">
    <property type="entry name" value="Beta-barrel_TonB"/>
</dbReference>
<organism evidence="13 14">
    <name type="scientific">Sphingomonas psychrotolerans</name>
    <dbReference type="NCBI Taxonomy" id="1327635"/>
    <lineage>
        <taxon>Bacteria</taxon>
        <taxon>Pseudomonadati</taxon>
        <taxon>Pseudomonadota</taxon>
        <taxon>Alphaproteobacteria</taxon>
        <taxon>Sphingomonadales</taxon>
        <taxon>Sphingomonadaceae</taxon>
        <taxon>Sphingomonas</taxon>
    </lineage>
</organism>
<dbReference type="InterPro" id="IPR012910">
    <property type="entry name" value="Plug_dom"/>
</dbReference>
<dbReference type="CDD" id="cd01347">
    <property type="entry name" value="ligand_gated_channel"/>
    <property type="match status" value="1"/>
</dbReference>
<gene>
    <name evidence="13" type="ORF">CVN68_10745</name>
</gene>
<keyword evidence="2 8" id="KW-0813">Transport</keyword>
<dbReference type="InterPro" id="IPR039426">
    <property type="entry name" value="TonB-dep_rcpt-like"/>
</dbReference>
<dbReference type="Gene3D" id="2.40.170.20">
    <property type="entry name" value="TonB-dependent receptor, beta-barrel domain"/>
    <property type="match status" value="1"/>
</dbReference>
<proteinExistence type="inferred from homology"/>
<dbReference type="InterPro" id="IPR036942">
    <property type="entry name" value="Beta-barrel_TonB_sf"/>
</dbReference>
<dbReference type="EMBL" id="CP024923">
    <property type="protein sequence ID" value="ATY32392.1"/>
    <property type="molecule type" value="Genomic_DNA"/>
</dbReference>
<dbReference type="Proteomes" id="UP000229081">
    <property type="component" value="Chromosome"/>
</dbReference>
<dbReference type="KEGG" id="sphc:CVN68_10745"/>
<dbReference type="Pfam" id="PF00593">
    <property type="entry name" value="TonB_dep_Rec_b-barrel"/>
    <property type="match status" value="1"/>
</dbReference>
<name>A0A2K8MET2_9SPHN</name>
<dbReference type="PANTHER" id="PTHR40980:SF3">
    <property type="entry name" value="TONB-DEPENDENT RECEPTOR-LIKE BETA-BARREL DOMAIN-CONTAINING PROTEIN"/>
    <property type="match status" value="1"/>
</dbReference>
<evidence type="ECO:0000256" key="7">
    <source>
        <dbReference type="ARBA" id="ARBA00023237"/>
    </source>
</evidence>
<evidence type="ECO:0000256" key="6">
    <source>
        <dbReference type="ARBA" id="ARBA00023136"/>
    </source>
</evidence>
<keyword evidence="6 8" id="KW-0472">Membrane</keyword>
<evidence type="ECO:0000256" key="3">
    <source>
        <dbReference type="ARBA" id="ARBA00022452"/>
    </source>
</evidence>
<dbReference type="PROSITE" id="PS52016">
    <property type="entry name" value="TONB_DEPENDENT_REC_3"/>
    <property type="match status" value="1"/>
</dbReference>
<feature type="domain" description="TonB-dependent receptor plug" evidence="12">
    <location>
        <begin position="68"/>
        <end position="168"/>
    </location>
</feature>
<dbReference type="SUPFAM" id="SSF56935">
    <property type="entry name" value="Porins"/>
    <property type="match status" value="1"/>
</dbReference>
<keyword evidence="4 8" id="KW-0812">Transmembrane</keyword>
<keyword evidence="10" id="KW-0732">Signal</keyword>
<evidence type="ECO:0000313" key="14">
    <source>
        <dbReference type="Proteomes" id="UP000229081"/>
    </source>
</evidence>
<dbReference type="NCBIfam" id="TIGR01782">
    <property type="entry name" value="TonB-Xanth-Caul"/>
    <property type="match status" value="1"/>
</dbReference>
<dbReference type="AlphaFoldDB" id="A0A2K8MET2"/>
<evidence type="ECO:0000256" key="5">
    <source>
        <dbReference type="ARBA" id="ARBA00023077"/>
    </source>
</evidence>
<dbReference type="RefSeq" id="WP_100282200.1">
    <property type="nucleotide sequence ID" value="NZ_CP024923.1"/>
</dbReference>
<evidence type="ECO:0000256" key="4">
    <source>
        <dbReference type="ARBA" id="ARBA00022692"/>
    </source>
</evidence>
<dbReference type="Gene3D" id="2.170.130.10">
    <property type="entry name" value="TonB-dependent receptor, plug domain"/>
    <property type="match status" value="1"/>
</dbReference>
<dbReference type="InterPro" id="IPR037066">
    <property type="entry name" value="Plug_dom_sf"/>
</dbReference>
<dbReference type="GO" id="GO:0009279">
    <property type="term" value="C:cell outer membrane"/>
    <property type="evidence" value="ECO:0007669"/>
    <property type="project" value="UniProtKB-SubCell"/>
</dbReference>
<evidence type="ECO:0000256" key="9">
    <source>
        <dbReference type="RuleBase" id="RU003357"/>
    </source>
</evidence>
<comment type="similarity">
    <text evidence="8 9">Belongs to the TonB-dependent receptor family.</text>
</comment>
<feature type="signal peptide" evidence="10">
    <location>
        <begin position="1"/>
        <end position="24"/>
    </location>
</feature>
<dbReference type="PANTHER" id="PTHR40980">
    <property type="entry name" value="PLUG DOMAIN-CONTAINING PROTEIN"/>
    <property type="match status" value="1"/>
</dbReference>
<keyword evidence="7 8" id="KW-0998">Cell outer membrane</keyword>
<comment type="subcellular location">
    <subcellularLocation>
        <location evidence="1 8">Cell outer membrane</location>
        <topology evidence="1 8">Multi-pass membrane protein</topology>
    </subcellularLocation>
</comment>
<feature type="chain" id="PRO_5014596831" evidence="10">
    <location>
        <begin position="25"/>
        <end position="908"/>
    </location>
</feature>
<dbReference type="InterPro" id="IPR010104">
    <property type="entry name" value="TonB_rcpt_bac"/>
</dbReference>
<reference evidence="13 14" key="1">
    <citation type="submission" date="2017-11" db="EMBL/GenBank/DDBJ databases">
        <title>Complete genome sequence of Sphingomonas sp. Strain Cra20, a psychrotolerant potential plant growth promoting rhizobacteria.</title>
        <authorList>
            <person name="Luo Y."/>
        </authorList>
    </citation>
    <scope>NUCLEOTIDE SEQUENCE [LARGE SCALE GENOMIC DNA]</scope>
    <source>
        <strain evidence="13 14">Cra20</strain>
    </source>
</reference>
<evidence type="ECO:0000256" key="1">
    <source>
        <dbReference type="ARBA" id="ARBA00004571"/>
    </source>
</evidence>
<evidence type="ECO:0000259" key="12">
    <source>
        <dbReference type="Pfam" id="PF07715"/>
    </source>
</evidence>
<keyword evidence="14" id="KW-1185">Reference proteome</keyword>